<protein>
    <recommendedName>
        <fullName evidence="4">Transcriptional regulator</fullName>
    </recommendedName>
</protein>
<dbReference type="Proteomes" id="UP000053937">
    <property type="component" value="Unassembled WGS sequence"/>
</dbReference>
<sequence length="91" mass="10091">MPHTKKDKKKLLTRIRRIKGQTEALEKALDAGADCSGILQQIAAIRGAVSGLMTEVLEGHIRDHLVSGELSEAQRNKDVEQVVTVIRSYLR</sequence>
<comment type="similarity">
    <text evidence="1">Belongs to the FrmR/RcnR family.</text>
</comment>
<dbReference type="GO" id="GO:0046872">
    <property type="term" value="F:metal ion binding"/>
    <property type="evidence" value="ECO:0007669"/>
    <property type="project" value="InterPro"/>
</dbReference>
<dbReference type="Gene3D" id="1.20.58.1000">
    <property type="entry name" value="Metal-sensitive repressor, helix protomer"/>
    <property type="match status" value="1"/>
</dbReference>
<dbReference type="GO" id="GO:0003677">
    <property type="term" value="F:DNA binding"/>
    <property type="evidence" value="ECO:0007669"/>
    <property type="project" value="InterPro"/>
</dbReference>
<dbReference type="RefSeq" id="WP_059139722.1">
    <property type="nucleotide sequence ID" value="NZ_LMBR01000250.1"/>
</dbReference>
<evidence type="ECO:0008006" key="4">
    <source>
        <dbReference type="Google" id="ProtNLM"/>
    </source>
</evidence>
<reference evidence="2 3" key="1">
    <citation type="submission" date="2015-10" db="EMBL/GenBank/DDBJ databases">
        <title>Draft Genome Sequence of Chlorobium limicola strain Frasassi Growing under Artificial Lighting in the Frasassi Cave System.</title>
        <authorList>
            <person name="Mansor M."/>
            <person name="Macalady J."/>
        </authorList>
    </citation>
    <scope>NUCLEOTIDE SEQUENCE [LARGE SCALE GENOMIC DNA]</scope>
    <source>
        <strain evidence="2 3">Frasassi</strain>
    </source>
</reference>
<gene>
    <name evidence="2" type="ORF">ASB62_09925</name>
</gene>
<comment type="caution">
    <text evidence="2">The sequence shown here is derived from an EMBL/GenBank/DDBJ whole genome shotgun (WGS) entry which is preliminary data.</text>
</comment>
<dbReference type="EMBL" id="LMBR01000250">
    <property type="protein sequence ID" value="KUL20292.1"/>
    <property type="molecule type" value="Genomic_DNA"/>
</dbReference>
<dbReference type="AlphaFoldDB" id="A0A117MJ55"/>
<proteinExistence type="inferred from homology"/>
<dbReference type="Pfam" id="PF02583">
    <property type="entry name" value="Trns_repr_metal"/>
    <property type="match status" value="1"/>
</dbReference>
<evidence type="ECO:0000313" key="2">
    <source>
        <dbReference type="EMBL" id="KUL20292.1"/>
    </source>
</evidence>
<keyword evidence="3" id="KW-1185">Reference proteome</keyword>
<dbReference type="PANTHER" id="PTHR33677">
    <property type="entry name" value="TRANSCRIPTIONAL REPRESSOR FRMR-RELATED"/>
    <property type="match status" value="1"/>
</dbReference>
<dbReference type="GO" id="GO:0045892">
    <property type="term" value="P:negative regulation of DNA-templated transcription"/>
    <property type="evidence" value="ECO:0007669"/>
    <property type="project" value="UniProtKB-ARBA"/>
</dbReference>
<dbReference type="OrthoDB" id="9806052at2"/>
<evidence type="ECO:0000256" key="1">
    <source>
        <dbReference type="ARBA" id="ARBA00005260"/>
    </source>
</evidence>
<evidence type="ECO:0000313" key="3">
    <source>
        <dbReference type="Proteomes" id="UP000053937"/>
    </source>
</evidence>
<dbReference type="CDD" id="cd10153">
    <property type="entry name" value="RcnR-FrmR-like_DUF156"/>
    <property type="match status" value="1"/>
</dbReference>
<accession>A0A117MJ55</accession>
<dbReference type="InterPro" id="IPR038390">
    <property type="entry name" value="Metal_Tscrpt_repr_sf"/>
</dbReference>
<name>A0A117MJ55_CHLLI</name>
<dbReference type="PANTHER" id="PTHR33677:SF5">
    <property type="entry name" value="TRANSCRIPTIONAL REPRESSOR FRMR"/>
    <property type="match status" value="1"/>
</dbReference>
<organism evidence="2 3">
    <name type="scientific">Chlorobium limicola</name>
    <dbReference type="NCBI Taxonomy" id="1092"/>
    <lineage>
        <taxon>Bacteria</taxon>
        <taxon>Pseudomonadati</taxon>
        <taxon>Chlorobiota</taxon>
        <taxon>Chlorobiia</taxon>
        <taxon>Chlorobiales</taxon>
        <taxon>Chlorobiaceae</taxon>
        <taxon>Chlorobium/Pelodictyon group</taxon>
        <taxon>Chlorobium</taxon>
    </lineage>
</organism>
<dbReference type="InterPro" id="IPR003735">
    <property type="entry name" value="Metal_Tscrpt_repr"/>
</dbReference>